<comment type="subcellular location">
    <subcellularLocation>
        <location evidence="1 15">Cytoplasm</location>
    </subcellularLocation>
</comment>
<comment type="cofactor">
    <cofactor evidence="14">
        <name>Mn(2+)</name>
        <dbReference type="ChEBI" id="CHEBI:29035"/>
    </cofactor>
    <cofactor evidence="14">
        <name>Fe(2+)</name>
        <dbReference type="ChEBI" id="CHEBI:29033"/>
    </cofactor>
    <text evidence="14">Binds 1 Mn(2+) or Fe(2+) ion per subunit.</text>
</comment>
<comment type="subunit">
    <text evidence="3 15">Homodimer.</text>
</comment>
<dbReference type="InterPro" id="IPR036388">
    <property type="entry name" value="WH-like_DNA-bd_sf"/>
</dbReference>
<dbReference type="Proteomes" id="UP000218890">
    <property type="component" value="Chromosome"/>
</dbReference>
<dbReference type="EMBL" id="AP017372">
    <property type="protein sequence ID" value="BAU57431.2"/>
    <property type="molecule type" value="Genomic_DNA"/>
</dbReference>
<feature type="binding site" evidence="14">
    <location>
        <position position="123"/>
    </location>
    <ligand>
        <name>Fe cation</name>
        <dbReference type="ChEBI" id="CHEBI:24875"/>
    </ligand>
</feature>
<dbReference type="GO" id="GO:0005829">
    <property type="term" value="C:cytosol"/>
    <property type="evidence" value="ECO:0007669"/>
    <property type="project" value="TreeGrafter"/>
</dbReference>
<keyword evidence="11 15" id="KW-0238">DNA-binding</keyword>
<evidence type="ECO:0000313" key="16">
    <source>
        <dbReference type="EMBL" id="BAU57431.2"/>
    </source>
</evidence>
<evidence type="ECO:0000256" key="12">
    <source>
        <dbReference type="ARBA" id="ARBA00023163"/>
    </source>
</evidence>
<accession>A0A120MZQ8</accession>
<dbReference type="GO" id="GO:1900705">
    <property type="term" value="P:negative regulation of siderophore biosynthetic process"/>
    <property type="evidence" value="ECO:0007669"/>
    <property type="project" value="TreeGrafter"/>
</dbReference>
<name>A0A120MZQ8_HALHR</name>
<keyword evidence="9 14" id="KW-0408">Iron</keyword>
<evidence type="ECO:0000256" key="4">
    <source>
        <dbReference type="ARBA" id="ARBA00020910"/>
    </source>
</evidence>
<feature type="binding site" evidence="14">
    <location>
        <position position="85"/>
    </location>
    <ligand>
        <name>Fe cation</name>
        <dbReference type="ChEBI" id="CHEBI:24875"/>
    </ligand>
</feature>
<proteinExistence type="inferred from homology"/>
<keyword evidence="6 15" id="KW-0678">Repressor</keyword>
<dbReference type="GO" id="GO:0008270">
    <property type="term" value="F:zinc ion binding"/>
    <property type="evidence" value="ECO:0007669"/>
    <property type="project" value="TreeGrafter"/>
</dbReference>
<protein>
    <recommendedName>
        <fullName evidence="4 15">Ferric uptake regulation protein</fullName>
    </recommendedName>
</protein>
<evidence type="ECO:0000256" key="9">
    <source>
        <dbReference type="ARBA" id="ARBA00023004"/>
    </source>
</evidence>
<comment type="similarity">
    <text evidence="2 15">Belongs to the Fur family.</text>
</comment>
<feature type="binding site" evidence="13">
    <location>
        <position position="131"/>
    </location>
    <ligand>
        <name>Zn(2+)</name>
        <dbReference type="ChEBI" id="CHEBI:29105"/>
    </ligand>
</feature>
<evidence type="ECO:0000256" key="10">
    <source>
        <dbReference type="ARBA" id="ARBA00023015"/>
    </source>
</evidence>
<evidence type="ECO:0000256" key="5">
    <source>
        <dbReference type="ARBA" id="ARBA00022490"/>
    </source>
</evidence>
<dbReference type="AlphaFoldDB" id="A0A120MZQ8"/>
<comment type="cofactor">
    <cofactor evidence="13">
        <name>Zn(2+)</name>
        <dbReference type="ChEBI" id="CHEBI:29105"/>
    </cofactor>
    <text evidence="13">Binds 1 zinc ion per subunit.</text>
</comment>
<dbReference type="GO" id="GO:0045892">
    <property type="term" value="P:negative regulation of DNA-templated transcription"/>
    <property type="evidence" value="ECO:0007669"/>
    <property type="project" value="TreeGrafter"/>
</dbReference>
<evidence type="ECO:0000256" key="2">
    <source>
        <dbReference type="ARBA" id="ARBA00007957"/>
    </source>
</evidence>
<organism evidence="16 17">
    <name type="scientific">Halorhodospira halochloris</name>
    <name type="common">Ectothiorhodospira halochloris</name>
    <dbReference type="NCBI Taxonomy" id="1052"/>
    <lineage>
        <taxon>Bacteria</taxon>
        <taxon>Pseudomonadati</taxon>
        <taxon>Pseudomonadota</taxon>
        <taxon>Gammaproteobacteria</taxon>
        <taxon>Chromatiales</taxon>
        <taxon>Ectothiorhodospiraceae</taxon>
        <taxon>Halorhodospira</taxon>
    </lineage>
</organism>
<evidence type="ECO:0000256" key="1">
    <source>
        <dbReference type="ARBA" id="ARBA00004496"/>
    </source>
</evidence>
<dbReference type="CDD" id="cd07153">
    <property type="entry name" value="Fur_like"/>
    <property type="match status" value="1"/>
</dbReference>
<dbReference type="PANTHER" id="PTHR33202:SF2">
    <property type="entry name" value="FERRIC UPTAKE REGULATION PROTEIN"/>
    <property type="match status" value="1"/>
</dbReference>
<dbReference type="OrthoDB" id="8659436at2"/>
<evidence type="ECO:0000256" key="11">
    <source>
        <dbReference type="ARBA" id="ARBA00023125"/>
    </source>
</evidence>
<dbReference type="Pfam" id="PF01475">
    <property type="entry name" value="FUR"/>
    <property type="match status" value="1"/>
</dbReference>
<feature type="binding site" evidence="13">
    <location>
        <position position="91"/>
    </location>
    <ligand>
        <name>Zn(2+)</name>
        <dbReference type="ChEBI" id="CHEBI:29105"/>
    </ligand>
</feature>
<evidence type="ECO:0000313" key="17">
    <source>
        <dbReference type="Proteomes" id="UP000218890"/>
    </source>
</evidence>
<keyword evidence="7 13" id="KW-0479">Metal-binding</keyword>
<feature type="binding site" evidence="13">
    <location>
        <position position="134"/>
    </location>
    <ligand>
        <name>Zn(2+)</name>
        <dbReference type="ChEBI" id="CHEBI:29105"/>
    </ligand>
</feature>
<dbReference type="InterPro" id="IPR043135">
    <property type="entry name" value="Fur_C"/>
</dbReference>
<dbReference type="GO" id="GO:0000976">
    <property type="term" value="F:transcription cis-regulatory region binding"/>
    <property type="evidence" value="ECO:0007669"/>
    <property type="project" value="TreeGrafter"/>
</dbReference>
<dbReference type="SUPFAM" id="SSF46785">
    <property type="entry name" value="Winged helix' DNA-binding domain"/>
    <property type="match status" value="1"/>
</dbReference>
<dbReference type="Gene3D" id="1.10.10.10">
    <property type="entry name" value="Winged helix-like DNA-binding domain superfamily/Winged helix DNA-binding domain"/>
    <property type="match status" value="1"/>
</dbReference>
<evidence type="ECO:0000256" key="15">
    <source>
        <dbReference type="RuleBase" id="RU364037"/>
    </source>
</evidence>
<dbReference type="NCBIfam" id="NF006999">
    <property type="entry name" value="PRK09462.1"/>
    <property type="match status" value="1"/>
</dbReference>
<dbReference type="RefSeq" id="WP_096408441.1">
    <property type="nucleotide sequence ID" value="NZ_AP017372.2"/>
</dbReference>
<evidence type="ECO:0000256" key="7">
    <source>
        <dbReference type="ARBA" id="ARBA00022723"/>
    </source>
</evidence>
<keyword evidence="10 15" id="KW-0805">Transcription regulation</keyword>
<keyword evidence="8 13" id="KW-0862">Zinc</keyword>
<keyword evidence="5 15" id="KW-0963">Cytoplasm</keyword>
<reference evidence="16" key="1">
    <citation type="submission" date="2016-02" db="EMBL/GenBank/DDBJ databases">
        <title>Halorhodospira halochloris DSM-1059 complete genome, version 2.</title>
        <authorList>
            <person name="Tsukatani Y."/>
        </authorList>
    </citation>
    <scope>NUCLEOTIDE SEQUENCE</scope>
    <source>
        <strain evidence="16">DSM 1059</strain>
    </source>
</reference>
<dbReference type="KEGG" id="hhk:HH1059_07410"/>
<dbReference type="FunFam" id="1.10.10.10:FF:000007">
    <property type="entry name" value="Ferric uptake regulation protein"/>
    <property type="match status" value="1"/>
</dbReference>
<keyword evidence="17" id="KW-1185">Reference proteome</keyword>
<evidence type="ECO:0000256" key="6">
    <source>
        <dbReference type="ARBA" id="ARBA00022491"/>
    </source>
</evidence>
<sequence length="152" mass="17304">MDASGLRKAGLKVTLPRMKILEILEQSRQRHVSAEDVYRSLLDAGEDIGLATVYRVLTQFENVGIVVRHNFQGNHSVFELNDINHHDHIVCTNCGRVEEFVDDTIEKRQRETANGCDFRMTGHSLILYGLCAECREDGETEESTADTAYYER</sequence>
<feature type="binding site" evidence="13">
    <location>
        <position position="94"/>
    </location>
    <ligand>
        <name>Zn(2+)</name>
        <dbReference type="ChEBI" id="CHEBI:29105"/>
    </ligand>
</feature>
<feature type="binding site" evidence="14">
    <location>
        <position position="106"/>
    </location>
    <ligand>
        <name>Fe cation</name>
        <dbReference type="ChEBI" id="CHEBI:24875"/>
    </ligand>
</feature>
<dbReference type="InterPro" id="IPR002481">
    <property type="entry name" value="FUR"/>
</dbReference>
<dbReference type="PANTHER" id="PTHR33202">
    <property type="entry name" value="ZINC UPTAKE REGULATION PROTEIN"/>
    <property type="match status" value="1"/>
</dbReference>
<feature type="binding site" evidence="14">
    <location>
        <position position="87"/>
    </location>
    <ligand>
        <name>Fe cation</name>
        <dbReference type="ChEBI" id="CHEBI:24875"/>
    </ligand>
</feature>
<dbReference type="GO" id="GO:0003700">
    <property type="term" value="F:DNA-binding transcription factor activity"/>
    <property type="evidence" value="ECO:0007669"/>
    <property type="project" value="UniProtKB-UniRule"/>
</dbReference>
<evidence type="ECO:0000256" key="3">
    <source>
        <dbReference type="ARBA" id="ARBA00011738"/>
    </source>
</evidence>
<keyword evidence="12 15" id="KW-0804">Transcription</keyword>
<evidence type="ECO:0000256" key="8">
    <source>
        <dbReference type="ARBA" id="ARBA00022833"/>
    </source>
</evidence>
<evidence type="ECO:0000256" key="14">
    <source>
        <dbReference type="PIRSR" id="PIRSR602481-2"/>
    </source>
</evidence>
<evidence type="ECO:0000256" key="13">
    <source>
        <dbReference type="PIRSR" id="PIRSR602481-1"/>
    </source>
</evidence>
<dbReference type="FunFam" id="3.30.1490.190:FF:000001">
    <property type="entry name" value="Ferric uptake regulation protein"/>
    <property type="match status" value="1"/>
</dbReference>
<gene>
    <name evidence="15 16" type="primary">fur</name>
    <name evidence="16" type="ORF">HH1059_07410</name>
</gene>
<dbReference type="Gene3D" id="3.30.1490.190">
    <property type="match status" value="1"/>
</dbReference>
<dbReference type="InterPro" id="IPR036390">
    <property type="entry name" value="WH_DNA-bd_sf"/>
</dbReference>